<dbReference type="Pfam" id="PF01323">
    <property type="entry name" value="DSBA"/>
    <property type="match status" value="1"/>
</dbReference>
<dbReference type="RefSeq" id="WP_187764069.1">
    <property type="nucleotide sequence ID" value="NZ_CP061038.1"/>
</dbReference>
<evidence type="ECO:0000256" key="2">
    <source>
        <dbReference type="PIRSR" id="PIRSR006386-1"/>
    </source>
</evidence>
<dbReference type="PANTHER" id="PTHR42943:SF2">
    <property type="entry name" value="GLUTATHIONE S-TRANSFERASE KAPPA 1"/>
    <property type="match status" value="1"/>
</dbReference>
<dbReference type="KEGG" id="spap:H3Z74_11885"/>
<dbReference type="AlphaFoldDB" id="A0A7H0LQ13"/>
<dbReference type="InterPro" id="IPR014440">
    <property type="entry name" value="HCCAis_GSTk"/>
</dbReference>
<keyword evidence="5" id="KW-1185">Reference proteome</keyword>
<dbReference type="InterPro" id="IPR036249">
    <property type="entry name" value="Thioredoxin-like_sf"/>
</dbReference>
<dbReference type="GO" id="GO:0018845">
    <property type="term" value="F:2-hydroxychromene-2-carboxylate isomerase activity"/>
    <property type="evidence" value="ECO:0007669"/>
    <property type="project" value="UniProtKB-UniRule"/>
</dbReference>
<dbReference type="EC" id="5.99.1.4" evidence="1"/>
<keyword evidence="1" id="KW-0413">Isomerase</keyword>
<dbReference type="GO" id="GO:0016491">
    <property type="term" value="F:oxidoreductase activity"/>
    <property type="evidence" value="ECO:0007669"/>
    <property type="project" value="InterPro"/>
</dbReference>
<reference evidence="4 5" key="1">
    <citation type="submission" date="2020-09" db="EMBL/GenBank/DDBJ databases">
        <title>Sphingomonas sp., a new species isolated from pork steak.</title>
        <authorList>
            <person name="Heidler von Heilborn D."/>
        </authorList>
    </citation>
    <scope>NUCLEOTIDE SEQUENCE [LARGE SCALE GENOMIC DNA]</scope>
    <source>
        <strain evidence="5">S8-3T</strain>
    </source>
</reference>
<evidence type="ECO:0000313" key="4">
    <source>
        <dbReference type="EMBL" id="QNQ11766.1"/>
    </source>
</evidence>
<dbReference type="InterPro" id="IPR001853">
    <property type="entry name" value="DSBA-like_thioredoxin_dom"/>
</dbReference>
<evidence type="ECO:0000259" key="3">
    <source>
        <dbReference type="Pfam" id="PF01323"/>
    </source>
</evidence>
<dbReference type="PANTHER" id="PTHR42943">
    <property type="entry name" value="GLUTATHIONE S-TRANSFERASE KAPPA"/>
    <property type="match status" value="1"/>
</dbReference>
<dbReference type="Gene3D" id="3.40.30.10">
    <property type="entry name" value="Glutaredoxin"/>
    <property type="match status" value="1"/>
</dbReference>
<proteinExistence type="inferred from homology"/>
<sequence>MTLGYDLYWSFRSPYSYLVTRRLVELERDYDVTCTVRPVYPIAVRQPDFFAKSDPLWFSYFMLDMRRSAEFAGLPIRWPVPDPVLMDPVTRTYPKEQPHIHRLTRLGQAAAERGHGLRFIDEVSRIIWDGTTDNWHQGDHLARAVGRAGLDLAELDAAIAADPDRFDRTIEASQDAQRAGGHYGVPLMLFDGEPFFGQDRFDQLTWRMAQKGLMHRQGKR</sequence>
<dbReference type="EMBL" id="CP061038">
    <property type="protein sequence ID" value="QNQ11766.1"/>
    <property type="molecule type" value="Genomic_DNA"/>
</dbReference>
<evidence type="ECO:0000256" key="1">
    <source>
        <dbReference type="PIRNR" id="PIRNR006386"/>
    </source>
</evidence>
<dbReference type="SUPFAM" id="SSF52833">
    <property type="entry name" value="Thioredoxin-like"/>
    <property type="match status" value="1"/>
</dbReference>
<dbReference type="PIRSF" id="PIRSF006386">
    <property type="entry name" value="HCCAis_GSTk"/>
    <property type="match status" value="1"/>
</dbReference>
<comment type="catalytic activity">
    <reaction evidence="1">
        <text>2-hydroxychromene-2-carboxylate = (3E)-4-(2-hydroxyphenyl)-2-oxobut-3-enoate</text>
        <dbReference type="Rhea" id="RHEA:27401"/>
        <dbReference type="ChEBI" id="CHEBI:59350"/>
        <dbReference type="ChEBI" id="CHEBI:59353"/>
        <dbReference type="EC" id="5.99.1.4"/>
    </reaction>
</comment>
<gene>
    <name evidence="4" type="ORF">H3Z74_11885</name>
</gene>
<evidence type="ECO:0000313" key="5">
    <source>
        <dbReference type="Proteomes" id="UP000516148"/>
    </source>
</evidence>
<organism evidence="4 5">
    <name type="scientific">Sphingomonas alpina</name>
    <dbReference type="NCBI Taxonomy" id="653931"/>
    <lineage>
        <taxon>Bacteria</taxon>
        <taxon>Pseudomonadati</taxon>
        <taxon>Pseudomonadota</taxon>
        <taxon>Alphaproteobacteria</taxon>
        <taxon>Sphingomonadales</taxon>
        <taxon>Sphingomonadaceae</taxon>
        <taxon>Sphingomonas</taxon>
    </lineage>
</organism>
<accession>A0A7H0LQ13</accession>
<name>A0A7H0LQ13_9SPHN</name>
<protein>
    <recommendedName>
        <fullName evidence="1">2-hydroxychromene-2-carboxylate isomerase</fullName>
        <ecNumber evidence="1">5.99.1.4</ecNumber>
    </recommendedName>
</protein>
<dbReference type="InterPro" id="IPR051924">
    <property type="entry name" value="GST_Kappa/NadH"/>
</dbReference>
<dbReference type="Proteomes" id="UP000516148">
    <property type="component" value="Chromosome"/>
</dbReference>
<comment type="similarity">
    <text evidence="1">Belongs to the GST superfamily. NadH family.</text>
</comment>
<feature type="active site" description="Nucleophile" evidence="2">
    <location>
        <position position="13"/>
    </location>
</feature>
<feature type="domain" description="DSBA-like thioredoxin" evidence="3">
    <location>
        <begin position="6"/>
        <end position="205"/>
    </location>
</feature>